<dbReference type="OMA" id="CHLYKDE"/>
<reference evidence="6" key="2">
    <citation type="submission" date="2015-02" db="UniProtKB">
        <authorList>
            <consortium name="EnsemblMetazoa"/>
        </authorList>
    </citation>
    <scope>IDENTIFICATION</scope>
</reference>
<evidence type="ECO:0000256" key="1">
    <source>
        <dbReference type="ARBA" id="ARBA00006412"/>
    </source>
</evidence>
<dbReference type="PANTHER" id="PTHR28052">
    <property type="entry name" value="UPF0545 PROTEIN C22ORF39"/>
    <property type="match status" value="1"/>
</dbReference>
<comment type="subcellular location">
    <subcellularLocation>
        <location evidence="2">Synaptic cleft</location>
    </subcellularLocation>
</comment>
<dbReference type="AlphaFoldDB" id="T1JLU5"/>
<dbReference type="PANTHER" id="PTHR28052:SF1">
    <property type="entry name" value="UPF0545 PROTEIN C22ORF39"/>
    <property type="match status" value="1"/>
</dbReference>
<evidence type="ECO:0000313" key="7">
    <source>
        <dbReference type="Proteomes" id="UP000014500"/>
    </source>
</evidence>
<accession>T1JLU5</accession>
<keyword evidence="7" id="KW-1185">Reference proteome</keyword>
<dbReference type="PhylomeDB" id="T1JLU5"/>
<protein>
    <recommendedName>
        <fullName evidence="3">Synaptic plasticity regulator PANTS</fullName>
    </recommendedName>
    <alternativeName>
        <fullName evidence="4">Plasticity-associated neural transcript short</fullName>
    </alternativeName>
</protein>
<dbReference type="STRING" id="126957.T1JLU5"/>
<reference evidence="7" key="1">
    <citation type="submission" date="2011-05" db="EMBL/GenBank/DDBJ databases">
        <authorList>
            <person name="Richards S.R."/>
            <person name="Qu J."/>
            <person name="Jiang H."/>
            <person name="Jhangiani S.N."/>
            <person name="Agravi P."/>
            <person name="Goodspeed R."/>
            <person name="Gross S."/>
            <person name="Mandapat C."/>
            <person name="Jackson L."/>
            <person name="Mathew T."/>
            <person name="Pu L."/>
            <person name="Thornton R."/>
            <person name="Saada N."/>
            <person name="Wilczek-Boney K.B."/>
            <person name="Lee S."/>
            <person name="Kovar C."/>
            <person name="Wu Y."/>
            <person name="Scherer S.E."/>
            <person name="Worley K.C."/>
            <person name="Muzny D.M."/>
            <person name="Gibbs R."/>
        </authorList>
    </citation>
    <scope>NUCLEOTIDE SEQUENCE</scope>
    <source>
        <strain evidence="7">Brora</strain>
    </source>
</reference>
<evidence type="ECO:0000256" key="4">
    <source>
        <dbReference type="ARBA" id="ARBA00044235"/>
    </source>
</evidence>
<organism evidence="6 7">
    <name type="scientific">Strigamia maritima</name>
    <name type="common">European centipede</name>
    <name type="synonym">Geophilus maritimus</name>
    <dbReference type="NCBI Taxonomy" id="126957"/>
    <lineage>
        <taxon>Eukaryota</taxon>
        <taxon>Metazoa</taxon>
        <taxon>Ecdysozoa</taxon>
        <taxon>Arthropoda</taxon>
        <taxon>Myriapoda</taxon>
        <taxon>Chilopoda</taxon>
        <taxon>Pleurostigmophora</taxon>
        <taxon>Geophilomorpha</taxon>
        <taxon>Linotaeniidae</taxon>
        <taxon>Strigamia</taxon>
    </lineage>
</organism>
<proteinExistence type="inferred from homology"/>
<dbReference type="EMBL" id="JH431806">
    <property type="status" value="NOT_ANNOTATED_CDS"/>
    <property type="molecule type" value="Genomic_DNA"/>
</dbReference>
<evidence type="ECO:0000256" key="3">
    <source>
        <dbReference type="ARBA" id="ARBA00044072"/>
    </source>
</evidence>
<dbReference type="eggNOG" id="ENOG502S4W2">
    <property type="taxonomic scope" value="Eukaryota"/>
</dbReference>
<comment type="similarity">
    <text evidence="1">Belongs to the UPF0545 family.</text>
</comment>
<feature type="region of interest" description="Disordered" evidence="5">
    <location>
        <begin position="140"/>
        <end position="159"/>
    </location>
</feature>
<dbReference type="GO" id="GO:0043083">
    <property type="term" value="C:synaptic cleft"/>
    <property type="evidence" value="ECO:0007669"/>
    <property type="project" value="UniProtKB-SubCell"/>
</dbReference>
<feature type="compositionally biased region" description="Basic and acidic residues" evidence="5">
    <location>
        <begin position="140"/>
        <end position="152"/>
    </location>
</feature>
<evidence type="ECO:0000256" key="2">
    <source>
        <dbReference type="ARBA" id="ARBA00043942"/>
    </source>
</evidence>
<dbReference type="InterPro" id="IPR021475">
    <property type="entry name" value="Pants/Emi1-like"/>
</dbReference>
<dbReference type="Pfam" id="PF11326">
    <property type="entry name" value="PANTS-like"/>
    <property type="match status" value="1"/>
</dbReference>
<evidence type="ECO:0000256" key="5">
    <source>
        <dbReference type="SAM" id="MobiDB-lite"/>
    </source>
</evidence>
<dbReference type="EnsemblMetazoa" id="SMAR014825-RA">
    <property type="protein sequence ID" value="SMAR014825-PA"/>
    <property type="gene ID" value="SMAR014825"/>
</dbReference>
<evidence type="ECO:0000313" key="6">
    <source>
        <dbReference type="EnsemblMetazoa" id="SMAR014825-PA"/>
    </source>
</evidence>
<dbReference type="Proteomes" id="UP000014500">
    <property type="component" value="Unassembled WGS sequence"/>
</dbReference>
<name>T1JLU5_STRMM</name>
<sequence length="159" mass="18695">MAGVMSTYVNLGSFEESHIEDLPQNAWLVRPCEVYSDEYSDCKSFKARFHQYFIHGETTDCSQWKKDHENCMDWRKNRNADSLKSVIQSEETRIRNRKLASLQNDVWQLRNEPPSDWNSPLPEYLIKNENTSFLVKKQKELDSKTSNEDTKETSFCTIS</sequence>
<dbReference type="HOGENOM" id="CLU_130047_0_0_1"/>